<evidence type="ECO:0000313" key="3">
    <source>
        <dbReference type="Proteomes" id="UP001232148"/>
    </source>
</evidence>
<evidence type="ECO:0000256" key="1">
    <source>
        <dbReference type="SAM" id="Phobius"/>
    </source>
</evidence>
<evidence type="ECO:0000313" key="2">
    <source>
        <dbReference type="EMBL" id="KAK2032268.1"/>
    </source>
</evidence>
<keyword evidence="3" id="KW-1185">Reference proteome</keyword>
<comment type="caution">
    <text evidence="2">The sequence shown here is derived from an EMBL/GenBank/DDBJ whole genome shotgun (WGS) entry which is preliminary data.</text>
</comment>
<feature type="transmembrane region" description="Helical" evidence="1">
    <location>
        <begin position="53"/>
        <end position="70"/>
    </location>
</feature>
<organism evidence="2 3">
    <name type="scientific">Colletotrichum zoysiae</name>
    <dbReference type="NCBI Taxonomy" id="1216348"/>
    <lineage>
        <taxon>Eukaryota</taxon>
        <taxon>Fungi</taxon>
        <taxon>Dikarya</taxon>
        <taxon>Ascomycota</taxon>
        <taxon>Pezizomycotina</taxon>
        <taxon>Sordariomycetes</taxon>
        <taxon>Hypocreomycetidae</taxon>
        <taxon>Glomerellales</taxon>
        <taxon>Glomerellaceae</taxon>
        <taxon>Colletotrichum</taxon>
        <taxon>Colletotrichum graminicola species complex</taxon>
    </lineage>
</organism>
<protein>
    <submittedName>
        <fullName evidence="2">Uncharacterized protein</fullName>
    </submittedName>
</protein>
<feature type="transmembrane region" description="Helical" evidence="1">
    <location>
        <begin position="21"/>
        <end position="41"/>
    </location>
</feature>
<reference evidence="2" key="1">
    <citation type="submission" date="2021-06" db="EMBL/GenBank/DDBJ databases">
        <title>Comparative genomics, transcriptomics and evolutionary studies reveal genomic signatures of adaptation to plant cell wall in hemibiotrophic fungi.</title>
        <authorList>
            <consortium name="DOE Joint Genome Institute"/>
            <person name="Baroncelli R."/>
            <person name="Diaz J.F."/>
            <person name="Benocci T."/>
            <person name="Peng M."/>
            <person name="Battaglia E."/>
            <person name="Haridas S."/>
            <person name="Andreopoulos W."/>
            <person name="Labutti K."/>
            <person name="Pangilinan J."/>
            <person name="Floch G.L."/>
            <person name="Makela M.R."/>
            <person name="Henrissat B."/>
            <person name="Grigoriev I.V."/>
            <person name="Crouch J.A."/>
            <person name="De Vries R.P."/>
            <person name="Sukno S.A."/>
            <person name="Thon M.R."/>
        </authorList>
    </citation>
    <scope>NUCLEOTIDE SEQUENCE</scope>
    <source>
        <strain evidence="2">MAFF235873</strain>
    </source>
</reference>
<dbReference type="AlphaFoldDB" id="A0AAD9HNS9"/>
<gene>
    <name evidence="2" type="ORF">LX32DRAFT_207583</name>
</gene>
<keyword evidence="1" id="KW-0812">Transmembrane</keyword>
<proteinExistence type="predicted"/>
<dbReference type="EMBL" id="MU842832">
    <property type="protein sequence ID" value="KAK2032268.1"/>
    <property type="molecule type" value="Genomic_DNA"/>
</dbReference>
<keyword evidence="1" id="KW-1133">Transmembrane helix</keyword>
<accession>A0AAD9HNS9</accession>
<name>A0AAD9HNS9_9PEZI</name>
<dbReference type="Proteomes" id="UP001232148">
    <property type="component" value="Unassembled WGS sequence"/>
</dbReference>
<keyword evidence="1" id="KW-0472">Membrane</keyword>
<sequence>MAEGSSNATIVVGGDEETPDVCLSGFCLALSLFFSLSFFPIHLFLFTPPPASFFPRLFVPTFFLFFLLGLDRPRSVVEKQEVKQIRLAGGVCVGCAGCTAKVAEGGGFTYLLGFTVPGAGQREQISAASVRTIHKVQVSRQLVPREVARYTVI</sequence>